<evidence type="ECO:0000313" key="5">
    <source>
        <dbReference type="Proteomes" id="UP000190080"/>
    </source>
</evidence>
<dbReference type="EMBL" id="MZGV01000042">
    <property type="protein sequence ID" value="OPJ59589.1"/>
    <property type="molecule type" value="Genomic_DNA"/>
</dbReference>
<proteinExistence type="predicted"/>
<keyword evidence="1 2" id="KW-0238">DNA-binding</keyword>
<dbReference type="SUPFAM" id="SSF46689">
    <property type="entry name" value="Homeodomain-like"/>
    <property type="match status" value="1"/>
</dbReference>
<dbReference type="PRINTS" id="PR00455">
    <property type="entry name" value="HTHTETR"/>
</dbReference>
<reference evidence="4 5" key="1">
    <citation type="submission" date="2017-03" db="EMBL/GenBank/DDBJ databases">
        <title>Genome sequence of Clostridium oryzae DSM 28571.</title>
        <authorList>
            <person name="Poehlein A."/>
            <person name="Daniel R."/>
        </authorList>
    </citation>
    <scope>NUCLEOTIDE SEQUENCE [LARGE SCALE GENOMIC DNA]</scope>
    <source>
        <strain evidence="4 5">DSM 28571</strain>
    </source>
</reference>
<dbReference type="Gene3D" id="1.10.10.60">
    <property type="entry name" value="Homeodomain-like"/>
    <property type="match status" value="1"/>
</dbReference>
<keyword evidence="5" id="KW-1185">Reference proteome</keyword>
<sequence length="202" mass="23828">MNESFYSLTEEKQNRIINSAMKIFSQSPYRKASTDDIAAMAGISKGSLFYHFKNKKELYCYLYEYSCKKIYAEIDKNHALEETDFFQRNIKIVQARVAVMIEYPFIFDFALRAYYETDNQIIEAIKFINQGILKDAYVKLNKNIDISKFKNRQDINRAIKMLVWIGEGLIKEKRCQGKIAAKELESEVYEYINILKTGFYKE</sequence>
<gene>
    <name evidence="4" type="primary">acrR_2</name>
    <name evidence="4" type="ORF">CLORY_32360</name>
</gene>
<comment type="caution">
    <text evidence="4">The sequence shown here is derived from an EMBL/GenBank/DDBJ whole genome shotgun (WGS) entry which is preliminary data.</text>
</comment>
<dbReference type="InterPro" id="IPR001647">
    <property type="entry name" value="HTH_TetR"/>
</dbReference>
<evidence type="ECO:0000256" key="2">
    <source>
        <dbReference type="PROSITE-ProRule" id="PRU00335"/>
    </source>
</evidence>
<accession>A0A1V4II44</accession>
<feature type="domain" description="HTH tetR-type" evidence="3">
    <location>
        <begin position="10"/>
        <end position="70"/>
    </location>
</feature>
<protein>
    <submittedName>
        <fullName evidence="4">HTH-type transcriptional regulator AcrR</fullName>
    </submittedName>
</protein>
<dbReference type="Gene3D" id="1.10.357.10">
    <property type="entry name" value="Tetracycline Repressor, domain 2"/>
    <property type="match status" value="1"/>
</dbReference>
<dbReference type="PANTHER" id="PTHR43479">
    <property type="entry name" value="ACREF/ENVCD OPERON REPRESSOR-RELATED"/>
    <property type="match status" value="1"/>
</dbReference>
<evidence type="ECO:0000259" key="3">
    <source>
        <dbReference type="PROSITE" id="PS50977"/>
    </source>
</evidence>
<evidence type="ECO:0000256" key="1">
    <source>
        <dbReference type="ARBA" id="ARBA00023125"/>
    </source>
</evidence>
<organism evidence="4 5">
    <name type="scientific">Clostridium oryzae</name>
    <dbReference type="NCBI Taxonomy" id="1450648"/>
    <lineage>
        <taxon>Bacteria</taxon>
        <taxon>Bacillati</taxon>
        <taxon>Bacillota</taxon>
        <taxon>Clostridia</taxon>
        <taxon>Eubacteriales</taxon>
        <taxon>Clostridiaceae</taxon>
        <taxon>Clostridium</taxon>
    </lineage>
</organism>
<dbReference type="InterPro" id="IPR050624">
    <property type="entry name" value="HTH-type_Tx_Regulator"/>
</dbReference>
<dbReference type="SUPFAM" id="SSF48498">
    <property type="entry name" value="Tetracyclin repressor-like, C-terminal domain"/>
    <property type="match status" value="1"/>
</dbReference>
<feature type="DNA-binding region" description="H-T-H motif" evidence="2">
    <location>
        <begin position="33"/>
        <end position="52"/>
    </location>
</feature>
<dbReference type="AlphaFoldDB" id="A0A1V4II44"/>
<dbReference type="Pfam" id="PF00440">
    <property type="entry name" value="TetR_N"/>
    <property type="match status" value="1"/>
</dbReference>
<name>A0A1V4II44_9CLOT</name>
<dbReference type="STRING" id="1450648.CLORY_32360"/>
<dbReference type="InterPro" id="IPR036271">
    <property type="entry name" value="Tet_transcr_reg_TetR-rel_C_sf"/>
</dbReference>
<dbReference type="GO" id="GO:0003677">
    <property type="term" value="F:DNA binding"/>
    <property type="evidence" value="ECO:0007669"/>
    <property type="project" value="UniProtKB-UniRule"/>
</dbReference>
<dbReference type="Proteomes" id="UP000190080">
    <property type="component" value="Unassembled WGS sequence"/>
</dbReference>
<dbReference type="PROSITE" id="PS50977">
    <property type="entry name" value="HTH_TETR_2"/>
    <property type="match status" value="1"/>
</dbReference>
<evidence type="ECO:0000313" key="4">
    <source>
        <dbReference type="EMBL" id="OPJ59589.1"/>
    </source>
</evidence>
<dbReference type="PANTHER" id="PTHR43479:SF11">
    <property type="entry name" value="ACREF_ENVCD OPERON REPRESSOR-RELATED"/>
    <property type="match status" value="1"/>
</dbReference>
<dbReference type="RefSeq" id="WP_169911654.1">
    <property type="nucleotide sequence ID" value="NZ_MZGV01000042.1"/>
</dbReference>
<dbReference type="InterPro" id="IPR009057">
    <property type="entry name" value="Homeodomain-like_sf"/>
</dbReference>